<dbReference type="GO" id="GO:0036297">
    <property type="term" value="P:interstrand cross-link repair"/>
    <property type="evidence" value="ECO:0007669"/>
    <property type="project" value="InterPro"/>
</dbReference>
<dbReference type="PANTHER" id="PTHR32094">
    <property type="entry name" value="FANCONI ANEMIA GROUP E PROTEIN"/>
    <property type="match status" value="1"/>
</dbReference>
<evidence type="ECO:0000313" key="3">
    <source>
        <dbReference type="Proteomes" id="UP001054902"/>
    </source>
</evidence>
<dbReference type="EMBL" id="BLLK01000046">
    <property type="protein sequence ID" value="GFH52785.1"/>
    <property type="molecule type" value="Genomic_DNA"/>
</dbReference>
<feature type="compositionally biased region" description="Polar residues" evidence="1">
    <location>
        <begin position="368"/>
        <end position="379"/>
    </location>
</feature>
<proteinExistence type="predicted"/>
<keyword evidence="3" id="KW-1185">Reference proteome</keyword>
<dbReference type="InterPro" id="IPR039685">
    <property type="entry name" value="FANCE"/>
</dbReference>
<sequence>MKRKRDELGKGDKAGVGIPSSPCQSRLVQLLLQFQHHHVARVHEQMECSSSTRMRIYTSLVNLLQKEKGAMVELLSCKPHDHISSTVASSASMMILVLSAINLSELTDSCTNQTPTEARRIILSNTIKLKSSSPRITQPIAIVEFVERILWERYGHYLNHEWRNISFEEALEKRNRIVLQKNTRDSSRKNVLVLAFIIAYKILKWRLSNSSYTPSGKDIEEELRKQMFFRKVSEDEVVLRSLRLIFFIQILSVTNTTSNSRGAIYNFQEGIDANPNDLDTFKKELALVDSLLTYIQQSKAHFENISGKDSDTLKKRNDGIEIHKENNEFELLWQKMYQEDDCVQTDACDNDSRSQESHEIVQNITSAKNKSETNTANCTRTEDTQDERDASMEIGVDYRDEAIALRPVLIQMSTNAPSSEVDVISNQIVTLFDKAGKIEGSHGIQIIASLLIDGYVSSPSLESACADKCVFPDNLVLSLFNNYITDSLSASRVSSFLTAFVLPSIFALTTKLASRQLVTLFSKLSRDRPMDCVNAFIQILSEVKTNEVTQRELSKSQSELLAKIIKLSSFPDDGLSLLIVASTQIKWSDTSIPFVTSIFLKRPVLQEDLVKTVIKKIEDSASDAILIKSTKFSTCIDTFLKSYQKQFDQECCEALVEVVSKLKTFLAKSMLSKLKKFQC</sequence>
<dbReference type="Gene3D" id="1.25.40.480">
    <property type="match status" value="1"/>
</dbReference>
<comment type="caution">
    <text evidence="2">The sequence shown here is derived from an EMBL/GenBank/DDBJ whole genome shotgun (WGS) entry which is preliminary data.</text>
</comment>
<gene>
    <name evidence="2" type="ORF">CTEN210_09261</name>
</gene>
<organism evidence="2 3">
    <name type="scientific">Chaetoceros tenuissimus</name>
    <dbReference type="NCBI Taxonomy" id="426638"/>
    <lineage>
        <taxon>Eukaryota</taxon>
        <taxon>Sar</taxon>
        <taxon>Stramenopiles</taxon>
        <taxon>Ochrophyta</taxon>
        <taxon>Bacillariophyta</taxon>
        <taxon>Coscinodiscophyceae</taxon>
        <taxon>Chaetocerotophycidae</taxon>
        <taxon>Chaetocerotales</taxon>
        <taxon>Chaetocerotaceae</taxon>
        <taxon>Chaetoceros</taxon>
    </lineage>
</organism>
<feature type="region of interest" description="Disordered" evidence="1">
    <location>
        <begin position="368"/>
        <end position="389"/>
    </location>
</feature>
<protein>
    <recommendedName>
        <fullName evidence="4">Fanconi Anaemia group E protein C-terminal domain-containing protein</fullName>
    </recommendedName>
</protein>
<name>A0AAD3CXH4_9STRA</name>
<feature type="region of interest" description="Disordered" evidence="1">
    <location>
        <begin position="1"/>
        <end position="20"/>
    </location>
</feature>
<dbReference type="Proteomes" id="UP001054902">
    <property type="component" value="Unassembled WGS sequence"/>
</dbReference>
<evidence type="ECO:0000313" key="2">
    <source>
        <dbReference type="EMBL" id="GFH52785.1"/>
    </source>
</evidence>
<reference evidence="2 3" key="1">
    <citation type="journal article" date="2021" name="Sci. Rep.">
        <title>The genome of the diatom Chaetoceros tenuissimus carries an ancient integrated fragment of an extant virus.</title>
        <authorList>
            <person name="Hongo Y."/>
            <person name="Kimura K."/>
            <person name="Takaki Y."/>
            <person name="Yoshida Y."/>
            <person name="Baba S."/>
            <person name="Kobayashi G."/>
            <person name="Nagasaki K."/>
            <person name="Hano T."/>
            <person name="Tomaru Y."/>
        </authorList>
    </citation>
    <scope>NUCLEOTIDE SEQUENCE [LARGE SCALE GENOMIC DNA]</scope>
    <source>
        <strain evidence="2 3">NIES-3715</strain>
    </source>
</reference>
<feature type="compositionally biased region" description="Basic and acidic residues" evidence="1">
    <location>
        <begin position="1"/>
        <end position="13"/>
    </location>
</feature>
<dbReference type="PANTHER" id="PTHR32094:SF5">
    <property type="entry name" value="FANCONI ANEMIA GROUP E PROTEIN"/>
    <property type="match status" value="1"/>
</dbReference>
<evidence type="ECO:0008006" key="4">
    <source>
        <dbReference type="Google" id="ProtNLM"/>
    </source>
</evidence>
<dbReference type="AlphaFoldDB" id="A0AAD3CXH4"/>
<accession>A0AAD3CXH4</accession>
<dbReference type="GO" id="GO:0043240">
    <property type="term" value="C:Fanconi anaemia nuclear complex"/>
    <property type="evidence" value="ECO:0007669"/>
    <property type="project" value="InterPro"/>
</dbReference>
<evidence type="ECO:0000256" key="1">
    <source>
        <dbReference type="SAM" id="MobiDB-lite"/>
    </source>
</evidence>
<feature type="compositionally biased region" description="Basic and acidic residues" evidence="1">
    <location>
        <begin position="380"/>
        <end position="389"/>
    </location>
</feature>